<organism evidence="7 8">
    <name type="scientific">Hydrogenophaga palleronii</name>
    <dbReference type="NCBI Taxonomy" id="65655"/>
    <lineage>
        <taxon>Bacteria</taxon>
        <taxon>Pseudomonadati</taxon>
        <taxon>Pseudomonadota</taxon>
        <taxon>Betaproteobacteria</taxon>
        <taxon>Burkholderiales</taxon>
        <taxon>Comamonadaceae</taxon>
        <taxon>Hydrogenophaga</taxon>
    </lineage>
</organism>
<keyword evidence="3 5" id="KW-0067">ATP-binding</keyword>
<evidence type="ECO:0000256" key="6">
    <source>
        <dbReference type="NCBIfam" id="TIGR00152"/>
    </source>
</evidence>
<comment type="function">
    <text evidence="5">Catalyzes the phosphorylation of the 3'-hydroxyl group of dephosphocoenzyme A to form coenzyme A.</text>
</comment>
<evidence type="ECO:0000313" key="8">
    <source>
        <dbReference type="Proteomes" id="UP001265700"/>
    </source>
</evidence>
<dbReference type="SUPFAM" id="SSF52540">
    <property type="entry name" value="P-loop containing nucleoside triphosphate hydrolases"/>
    <property type="match status" value="1"/>
</dbReference>
<comment type="pathway">
    <text evidence="5">Cofactor biosynthesis; coenzyme A biosynthesis; CoA from (R)-pantothenate: step 5/5.</text>
</comment>
<evidence type="ECO:0000313" key="7">
    <source>
        <dbReference type="EMBL" id="MDR7151095.1"/>
    </source>
</evidence>
<dbReference type="RefSeq" id="WP_310317795.1">
    <property type="nucleotide sequence ID" value="NZ_JAVDWU010000006.1"/>
</dbReference>
<accession>A0ABU1WP78</accession>
<dbReference type="HAMAP" id="MF_00376">
    <property type="entry name" value="Dephospho_CoA_kinase"/>
    <property type="match status" value="1"/>
</dbReference>
<protein>
    <recommendedName>
        <fullName evidence="5 6">Dephospho-CoA kinase</fullName>
        <ecNumber evidence="5 6">2.7.1.24</ecNumber>
    </recommendedName>
    <alternativeName>
        <fullName evidence="5">Dephosphocoenzyme A kinase</fullName>
    </alternativeName>
</protein>
<dbReference type="EC" id="2.7.1.24" evidence="5 6"/>
<keyword evidence="5" id="KW-0963">Cytoplasm</keyword>
<name>A0ABU1WP78_9BURK</name>
<sequence>MPVVHRLGLTGGIGSGKSSVARLLEARGAEVIDADAISRACTAAGGSAMRAIAETFGPDFVDADGALHRGNMRQHVFTHPDAKAQLEGILHPLIAAQIRLQAGNSNAPCLVFDVPLLVESPRWRPQLDHVVVVDCTQETQVRRVQNRNGWDLATITRVMQQQSTRSQRLAAADIVLFNDGNEMEHLRSLVSDLAGQFGL</sequence>
<dbReference type="Pfam" id="PF01121">
    <property type="entry name" value="CoaE"/>
    <property type="match status" value="1"/>
</dbReference>
<dbReference type="PANTHER" id="PTHR10695">
    <property type="entry name" value="DEPHOSPHO-COA KINASE-RELATED"/>
    <property type="match status" value="1"/>
</dbReference>
<comment type="catalytic activity">
    <reaction evidence="5">
        <text>3'-dephospho-CoA + ATP = ADP + CoA + H(+)</text>
        <dbReference type="Rhea" id="RHEA:18245"/>
        <dbReference type="ChEBI" id="CHEBI:15378"/>
        <dbReference type="ChEBI" id="CHEBI:30616"/>
        <dbReference type="ChEBI" id="CHEBI:57287"/>
        <dbReference type="ChEBI" id="CHEBI:57328"/>
        <dbReference type="ChEBI" id="CHEBI:456216"/>
        <dbReference type="EC" id="2.7.1.24"/>
    </reaction>
</comment>
<comment type="subcellular location">
    <subcellularLocation>
        <location evidence="5">Cytoplasm</location>
    </subcellularLocation>
</comment>
<feature type="binding site" evidence="5">
    <location>
        <begin position="14"/>
        <end position="19"/>
    </location>
    <ligand>
        <name>ATP</name>
        <dbReference type="ChEBI" id="CHEBI:30616"/>
    </ligand>
</feature>
<gene>
    <name evidence="5" type="primary">coaE</name>
    <name evidence="7" type="ORF">J2W49_003068</name>
</gene>
<keyword evidence="4 5" id="KW-0173">Coenzyme A biosynthesis</keyword>
<evidence type="ECO:0000256" key="1">
    <source>
        <dbReference type="ARBA" id="ARBA00009018"/>
    </source>
</evidence>
<reference evidence="7 8" key="1">
    <citation type="submission" date="2023-07" db="EMBL/GenBank/DDBJ databases">
        <title>Sorghum-associated microbial communities from plants grown in Nebraska, USA.</title>
        <authorList>
            <person name="Schachtman D."/>
        </authorList>
    </citation>
    <scope>NUCLEOTIDE SEQUENCE [LARGE SCALE GENOMIC DNA]</scope>
    <source>
        <strain evidence="7 8">4249</strain>
    </source>
</reference>
<comment type="caution">
    <text evidence="7">The sequence shown here is derived from an EMBL/GenBank/DDBJ whole genome shotgun (WGS) entry which is preliminary data.</text>
</comment>
<keyword evidence="2 5" id="KW-0547">Nucleotide-binding</keyword>
<evidence type="ECO:0000256" key="2">
    <source>
        <dbReference type="ARBA" id="ARBA00022741"/>
    </source>
</evidence>
<dbReference type="PROSITE" id="PS51219">
    <property type="entry name" value="DPCK"/>
    <property type="match status" value="1"/>
</dbReference>
<dbReference type="PANTHER" id="PTHR10695:SF46">
    <property type="entry name" value="BIFUNCTIONAL COENZYME A SYNTHASE-RELATED"/>
    <property type="match status" value="1"/>
</dbReference>
<keyword evidence="5 7" id="KW-0418">Kinase</keyword>
<dbReference type="NCBIfam" id="TIGR00152">
    <property type="entry name" value="dephospho-CoA kinase"/>
    <property type="match status" value="1"/>
</dbReference>
<comment type="similarity">
    <text evidence="1 5">Belongs to the CoaE family.</text>
</comment>
<dbReference type="Proteomes" id="UP001265700">
    <property type="component" value="Unassembled WGS sequence"/>
</dbReference>
<evidence type="ECO:0000256" key="3">
    <source>
        <dbReference type="ARBA" id="ARBA00022840"/>
    </source>
</evidence>
<keyword evidence="5 7" id="KW-0808">Transferase</keyword>
<keyword evidence="8" id="KW-1185">Reference proteome</keyword>
<dbReference type="Gene3D" id="3.40.50.300">
    <property type="entry name" value="P-loop containing nucleotide triphosphate hydrolases"/>
    <property type="match status" value="1"/>
</dbReference>
<dbReference type="CDD" id="cd02022">
    <property type="entry name" value="DPCK"/>
    <property type="match status" value="1"/>
</dbReference>
<evidence type="ECO:0000256" key="4">
    <source>
        <dbReference type="ARBA" id="ARBA00022993"/>
    </source>
</evidence>
<proteinExistence type="inferred from homology"/>
<dbReference type="EMBL" id="JAVDWU010000006">
    <property type="protein sequence ID" value="MDR7151095.1"/>
    <property type="molecule type" value="Genomic_DNA"/>
</dbReference>
<dbReference type="GO" id="GO:0004140">
    <property type="term" value="F:dephospho-CoA kinase activity"/>
    <property type="evidence" value="ECO:0007669"/>
    <property type="project" value="UniProtKB-EC"/>
</dbReference>
<dbReference type="InterPro" id="IPR001977">
    <property type="entry name" value="Depp_CoAkinase"/>
</dbReference>
<evidence type="ECO:0000256" key="5">
    <source>
        <dbReference type="HAMAP-Rule" id="MF_00376"/>
    </source>
</evidence>
<dbReference type="InterPro" id="IPR027417">
    <property type="entry name" value="P-loop_NTPase"/>
</dbReference>